<feature type="region of interest" description="Disordered" evidence="4">
    <location>
        <begin position="275"/>
        <end position="297"/>
    </location>
</feature>
<dbReference type="OMA" id="HNDTHAS"/>
<dbReference type="Ensembl" id="ENSGMOT00000024597.1">
    <property type="protein sequence ID" value="ENSGMOP00000039671.1"/>
    <property type="gene ID" value="ENSGMOG00000034887.1"/>
</dbReference>
<keyword evidence="1 5" id="KW-0732">Signal</keyword>
<keyword evidence="3" id="KW-0325">Glycoprotein</keyword>
<dbReference type="PANTHER" id="PTHR13814">
    <property type="entry name" value="FETUIN"/>
    <property type="match status" value="1"/>
</dbReference>
<dbReference type="GeneTree" id="ENSGT00950000182930"/>
<feature type="domain" description="Cystatin" evidence="6">
    <location>
        <begin position="35"/>
        <end position="97"/>
    </location>
</feature>
<dbReference type="InterPro" id="IPR050735">
    <property type="entry name" value="Kininogen_Fetuin_HRG"/>
</dbReference>
<dbReference type="InterPro" id="IPR046350">
    <property type="entry name" value="Cystatin_sf"/>
</dbReference>
<evidence type="ECO:0000256" key="3">
    <source>
        <dbReference type="ARBA" id="ARBA00023180"/>
    </source>
</evidence>
<reference evidence="7" key="2">
    <citation type="submission" date="2025-09" db="UniProtKB">
        <authorList>
            <consortium name="Ensembl"/>
        </authorList>
    </citation>
    <scope>IDENTIFICATION</scope>
</reference>
<gene>
    <name evidence="7" type="primary">LOC115555905</name>
</gene>
<protein>
    <submittedName>
        <fullName evidence="7">Alpha-2-HS-glycoprotein-like</fullName>
    </submittedName>
</protein>
<evidence type="ECO:0000313" key="7">
    <source>
        <dbReference type="Ensembl" id="ENSGMOP00000039671.1"/>
    </source>
</evidence>
<dbReference type="GO" id="GO:0072562">
    <property type="term" value="C:blood microparticle"/>
    <property type="evidence" value="ECO:0007669"/>
    <property type="project" value="TreeGrafter"/>
</dbReference>
<evidence type="ECO:0000256" key="5">
    <source>
        <dbReference type="SAM" id="SignalP"/>
    </source>
</evidence>
<name>A0A8C5B6B0_GADMO</name>
<dbReference type="SUPFAM" id="SSF54403">
    <property type="entry name" value="Cystatin/monellin"/>
    <property type="match status" value="2"/>
</dbReference>
<reference evidence="7" key="1">
    <citation type="submission" date="2025-08" db="UniProtKB">
        <authorList>
            <consortium name="Ensembl"/>
        </authorList>
    </citation>
    <scope>IDENTIFICATION</scope>
</reference>
<evidence type="ECO:0000256" key="2">
    <source>
        <dbReference type="ARBA" id="ARBA00023157"/>
    </source>
</evidence>
<dbReference type="GO" id="GO:0004869">
    <property type="term" value="F:cysteine-type endopeptidase inhibitor activity"/>
    <property type="evidence" value="ECO:0007669"/>
    <property type="project" value="InterPro"/>
</dbReference>
<dbReference type="AlphaFoldDB" id="A0A8C5B6B0"/>
<feature type="chain" id="PRO_5047394233" evidence="5">
    <location>
        <begin position="18"/>
        <end position="297"/>
    </location>
</feature>
<evidence type="ECO:0000256" key="1">
    <source>
        <dbReference type="ARBA" id="ARBA00022729"/>
    </source>
</evidence>
<evidence type="ECO:0000256" key="4">
    <source>
        <dbReference type="SAM" id="MobiDB-lite"/>
    </source>
</evidence>
<dbReference type="InterPro" id="IPR000010">
    <property type="entry name" value="Cystatin_dom"/>
</dbReference>
<dbReference type="PANTHER" id="PTHR13814:SF16">
    <property type="entry name" value="CYSTATIN"/>
    <property type="match status" value="1"/>
</dbReference>
<dbReference type="Proteomes" id="UP000694546">
    <property type="component" value="Chromosome 12"/>
</dbReference>
<keyword evidence="2" id="KW-1015">Disulfide bond</keyword>
<proteinExistence type="predicted"/>
<keyword evidence="8" id="KW-1185">Reference proteome</keyword>
<dbReference type="GO" id="GO:0031012">
    <property type="term" value="C:extracellular matrix"/>
    <property type="evidence" value="ECO:0007669"/>
    <property type="project" value="TreeGrafter"/>
</dbReference>
<evidence type="ECO:0000313" key="8">
    <source>
        <dbReference type="Proteomes" id="UP000694546"/>
    </source>
</evidence>
<feature type="signal peptide" evidence="5">
    <location>
        <begin position="1"/>
        <end position="17"/>
    </location>
</feature>
<dbReference type="Gene3D" id="3.10.450.10">
    <property type="match status" value="2"/>
</dbReference>
<accession>A0A8C5B6B0</accession>
<evidence type="ECO:0000259" key="6">
    <source>
        <dbReference type="Pfam" id="PF00031"/>
    </source>
</evidence>
<organism evidence="7 8">
    <name type="scientific">Gadus morhua</name>
    <name type="common">Atlantic cod</name>
    <dbReference type="NCBI Taxonomy" id="8049"/>
    <lineage>
        <taxon>Eukaryota</taxon>
        <taxon>Metazoa</taxon>
        <taxon>Chordata</taxon>
        <taxon>Craniata</taxon>
        <taxon>Vertebrata</taxon>
        <taxon>Euteleostomi</taxon>
        <taxon>Actinopterygii</taxon>
        <taxon>Neopterygii</taxon>
        <taxon>Teleostei</taxon>
        <taxon>Neoteleostei</taxon>
        <taxon>Acanthomorphata</taxon>
        <taxon>Zeiogadaria</taxon>
        <taxon>Gadariae</taxon>
        <taxon>Gadiformes</taxon>
        <taxon>Gadoidei</taxon>
        <taxon>Gadidae</taxon>
        <taxon>Gadus</taxon>
    </lineage>
</organism>
<dbReference type="Pfam" id="PF00031">
    <property type="entry name" value="Cystatin"/>
    <property type="match status" value="1"/>
</dbReference>
<sequence>MRGLVLLLSAAVALCGAAPALEPVTCSVDGLETTAVRFAIQHINQQQDHGYKFKLSEVIVVSPTQKVQGCSIVMRVNLQETKCHSSDPKHFEDCEVRHAGGTVVMAGCVVVLSVQGDVASVVSHKCGTTKDEEELRMCPDCPRLQNLTNVEGLQRIGGVIRKYNVLNATEHYFVLSDVGRMSASYIMGVGMNYVAEFAMVETHCPVGSRIAPEACTPLCPDRARHIFCRNSENPRGSRLYCETYPAVNKVDLQPGMIEPTCHQLPRFNPAVQCTEGPAPPTTKELDTHTHTHTHART</sequence>